<dbReference type="InterPro" id="IPR036397">
    <property type="entry name" value="RNaseH_sf"/>
</dbReference>
<dbReference type="PROSITE" id="PS50994">
    <property type="entry name" value="INTEGRASE"/>
    <property type="match status" value="1"/>
</dbReference>
<gene>
    <name evidence="2" type="ORF">COMA1_20002</name>
</gene>
<dbReference type="Pfam" id="PF13276">
    <property type="entry name" value="HTH_21"/>
    <property type="match status" value="1"/>
</dbReference>
<proteinExistence type="predicted"/>
<dbReference type="PANTHER" id="PTHR46889">
    <property type="entry name" value="TRANSPOSASE INSF FOR INSERTION SEQUENCE IS3B-RELATED"/>
    <property type="match status" value="1"/>
</dbReference>
<evidence type="ECO:0000313" key="3">
    <source>
        <dbReference type="Proteomes" id="UP000199032"/>
    </source>
</evidence>
<keyword evidence="3" id="KW-1185">Reference proteome</keyword>
<dbReference type="Gene3D" id="3.30.420.10">
    <property type="entry name" value="Ribonuclease H-like superfamily/Ribonuclease H"/>
    <property type="match status" value="1"/>
</dbReference>
<dbReference type="GO" id="GO:0015074">
    <property type="term" value="P:DNA integration"/>
    <property type="evidence" value="ECO:0007669"/>
    <property type="project" value="InterPro"/>
</dbReference>
<dbReference type="InterPro" id="IPR012337">
    <property type="entry name" value="RNaseH-like_sf"/>
</dbReference>
<evidence type="ECO:0000313" key="2">
    <source>
        <dbReference type="EMBL" id="CUS34876.1"/>
    </source>
</evidence>
<dbReference type="AlphaFoldDB" id="A0A0S4LAN2"/>
<accession>A0A0S4LAN2</accession>
<name>A0A0S4LAN2_9BACT</name>
<dbReference type="PANTHER" id="PTHR46889:SF4">
    <property type="entry name" value="TRANSPOSASE INSO FOR INSERTION SEQUENCE ELEMENT IS911B-RELATED"/>
    <property type="match status" value="1"/>
</dbReference>
<dbReference type="GO" id="GO:0003676">
    <property type="term" value="F:nucleic acid binding"/>
    <property type="evidence" value="ECO:0007669"/>
    <property type="project" value="InterPro"/>
</dbReference>
<dbReference type="NCBIfam" id="NF033516">
    <property type="entry name" value="transpos_IS3"/>
    <property type="match status" value="1"/>
</dbReference>
<dbReference type="OrthoDB" id="9801287at2"/>
<protein>
    <submittedName>
        <fullName evidence="2">Integrase catalytic region</fullName>
    </submittedName>
</protein>
<dbReference type="RefSeq" id="WP_090747032.1">
    <property type="nucleotide sequence ID" value="NZ_CZQA01000008.1"/>
</dbReference>
<dbReference type="Pfam" id="PF13683">
    <property type="entry name" value="rve_3"/>
    <property type="match status" value="1"/>
</dbReference>
<reference evidence="2 3" key="1">
    <citation type="submission" date="2015-10" db="EMBL/GenBank/DDBJ databases">
        <authorList>
            <person name="Gilbert D.G."/>
        </authorList>
    </citation>
    <scope>NUCLEOTIDE SEQUENCE [LARGE SCALE GENOMIC DNA]</scope>
    <source>
        <strain evidence="2">COMA1</strain>
    </source>
</reference>
<evidence type="ECO:0000259" key="1">
    <source>
        <dbReference type="PROSITE" id="PS50994"/>
    </source>
</evidence>
<feature type="domain" description="Integrase catalytic" evidence="1">
    <location>
        <begin position="93"/>
        <end position="272"/>
    </location>
</feature>
<dbReference type="Proteomes" id="UP000199032">
    <property type="component" value="Unassembled WGS sequence"/>
</dbReference>
<dbReference type="SUPFAM" id="SSF53098">
    <property type="entry name" value="Ribonuclease H-like"/>
    <property type="match status" value="1"/>
</dbReference>
<dbReference type="InterPro" id="IPR001584">
    <property type="entry name" value="Integrase_cat-core"/>
</dbReference>
<dbReference type="InterPro" id="IPR025948">
    <property type="entry name" value="HTH-like_dom"/>
</dbReference>
<dbReference type="EMBL" id="CZQA01000008">
    <property type="protein sequence ID" value="CUS34876.1"/>
    <property type="molecule type" value="Genomic_DNA"/>
</dbReference>
<dbReference type="STRING" id="1742972.COMA1_20002"/>
<organism evidence="2 3">
    <name type="scientific">Candidatus Nitrospira nitrosa</name>
    <dbReference type="NCBI Taxonomy" id="1742972"/>
    <lineage>
        <taxon>Bacteria</taxon>
        <taxon>Pseudomonadati</taxon>
        <taxon>Nitrospirota</taxon>
        <taxon>Nitrospiria</taxon>
        <taxon>Nitrospirales</taxon>
        <taxon>Nitrospiraceae</taxon>
        <taxon>Nitrospira</taxon>
    </lineage>
</organism>
<sequence length="276" mass="32589">MRGTVSGVSERRSCQVLGVSRAGLHRTAGSDRRRSVADPPWTERLRQLIQQYPTFGYRRLWVLLRFGDGLRINRKAVYRVLKQKRWLVHQRVSTPRPRVQGWTSRADRSNERWAMDVTHIDCGQDGWAHLAAVIDCHDREVMGYEFALRSRAKEAERAVEAACLQRFGTLRPVGAPVLRSDNGLIFQSRRFRQACRDYRLQQEFITPYTPEQNGIIERFFRSLKEECVWQHAFQTFEEARRVIRDWLRWYNEERPHQALGYRSPVQYRAQQSTQVA</sequence>
<dbReference type="InterPro" id="IPR048020">
    <property type="entry name" value="Transpos_IS3"/>
</dbReference>
<dbReference type="InterPro" id="IPR050900">
    <property type="entry name" value="Transposase_IS3/IS150/IS904"/>
</dbReference>